<dbReference type="EMBL" id="BDDD01003214">
    <property type="protein sequence ID" value="GAV84430.1"/>
    <property type="molecule type" value="Genomic_DNA"/>
</dbReference>
<reference evidence="2" key="1">
    <citation type="submission" date="2016-04" db="EMBL/GenBank/DDBJ databases">
        <title>Cephalotus genome sequencing.</title>
        <authorList>
            <person name="Fukushima K."/>
            <person name="Hasebe M."/>
            <person name="Fang X."/>
        </authorList>
    </citation>
    <scope>NUCLEOTIDE SEQUENCE [LARGE SCALE GENOMIC DNA]</scope>
    <source>
        <strain evidence="2">cv. St1</strain>
    </source>
</reference>
<dbReference type="Proteomes" id="UP000187406">
    <property type="component" value="Unassembled WGS sequence"/>
</dbReference>
<gene>
    <name evidence="1" type="ORF">CFOL_v3_27874</name>
</gene>
<accession>A0A1Q3CW28</accession>
<feature type="non-terminal residue" evidence="1">
    <location>
        <position position="1"/>
    </location>
</feature>
<proteinExistence type="predicted"/>
<sequence>VSPYNAKNTVSLSLLLPHLYKTVAAPLCLSPTNTFYLSQLFSPLSKTAAALLFMFSHSQQSPFLISFSDLSRHSTVNRHRHNSQISHPEMGVLIGKGGFYGNVFRITPPICFTKEDAEYQ</sequence>
<keyword evidence="2" id="KW-1185">Reference proteome</keyword>
<dbReference type="AlphaFoldDB" id="A0A1Q3CW28"/>
<name>A0A1Q3CW28_CEPFO</name>
<protein>
    <submittedName>
        <fullName evidence="1">Uncharacterized protein</fullName>
    </submittedName>
</protein>
<dbReference type="Gene3D" id="3.90.1150.10">
    <property type="entry name" value="Aspartate Aminotransferase, domain 1"/>
    <property type="match status" value="1"/>
</dbReference>
<dbReference type="InParanoid" id="A0A1Q3CW28"/>
<dbReference type="OrthoDB" id="10261433at2759"/>
<comment type="caution">
    <text evidence="1">The sequence shown here is derived from an EMBL/GenBank/DDBJ whole genome shotgun (WGS) entry which is preliminary data.</text>
</comment>
<evidence type="ECO:0000313" key="1">
    <source>
        <dbReference type="EMBL" id="GAV84430.1"/>
    </source>
</evidence>
<dbReference type="STRING" id="3775.A0A1Q3CW28"/>
<organism evidence="1 2">
    <name type="scientific">Cephalotus follicularis</name>
    <name type="common">Albany pitcher plant</name>
    <dbReference type="NCBI Taxonomy" id="3775"/>
    <lineage>
        <taxon>Eukaryota</taxon>
        <taxon>Viridiplantae</taxon>
        <taxon>Streptophyta</taxon>
        <taxon>Embryophyta</taxon>
        <taxon>Tracheophyta</taxon>
        <taxon>Spermatophyta</taxon>
        <taxon>Magnoliopsida</taxon>
        <taxon>eudicotyledons</taxon>
        <taxon>Gunneridae</taxon>
        <taxon>Pentapetalae</taxon>
        <taxon>rosids</taxon>
        <taxon>fabids</taxon>
        <taxon>Oxalidales</taxon>
        <taxon>Cephalotaceae</taxon>
        <taxon>Cephalotus</taxon>
    </lineage>
</organism>
<dbReference type="InterPro" id="IPR015422">
    <property type="entry name" value="PyrdxlP-dep_Trfase_small"/>
</dbReference>
<evidence type="ECO:0000313" key="2">
    <source>
        <dbReference type="Proteomes" id="UP000187406"/>
    </source>
</evidence>